<accession>A0A430K1S6</accession>
<keyword evidence="1" id="KW-0812">Transmembrane</keyword>
<feature type="transmembrane region" description="Helical" evidence="1">
    <location>
        <begin position="86"/>
        <end position="108"/>
    </location>
</feature>
<proteinExistence type="predicted"/>
<dbReference type="OrthoDB" id="1048788at2"/>
<organism evidence="2 3">
    <name type="scientific">Arenibacter aquaticus</name>
    <dbReference type="NCBI Taxonomy" id="2489054"/>
    <lineage>
        <taxon>Bacteria</taxon>
        <taxon>Pseudomonadati</taxon>
        <taxon>Bacteroidota</taxon>
        <taxon>Flavobacteriia</taxon>
        <taxon>Flavobacteriales</taxon>
        <taxon>Flavobacteriaceae</taxon>
        <taxon>Arenibacter</taxon>
    </lineage>
</organism>
<dbReference type="InterPro" id="IPR024294">
    <property type="entry name" value="DUF3810"/>
</dbReference>
<dbReference type="AlphaFoldDB" id="A0A430K1S6"/>
<evidence type="ECO:0000256" key="1">
    <source>
        <dbReference type="SAM" id="Phobius"/>
    </source>
</evidence>
<keyword evidence="3" id="KW-1185">Reference proteome</keyword>
<dbReference type="EMBL" id="RQPJ01000008">
    <property type="protein sequence ID" value="RTE53025.1"/>
    <property type="molecule type" value="Genomic_DNA"/>
</dbReference>
<gene>
    <name evidence="2" type="ORF">EHW67_12650</name>
</gene>
<dbReference type="RefSeq" id="WP_126162758.1">
    <property type="nucleotide sequence ID" value="NZ_RQPJ01000008.1"/>
</dbReference>
<sequence>MNNKIKNAIALSLLPQVILVKWLGSYPELIEAYYSKGIYPFISGIWRSALGWVPFSVGDIIYGLLIILGIRYLVVYRKDIKQKPLGFLRDVIMILSVAYFTFNLMWGLNYYREPLAKTLEIKGSQNEQDLVKLVGQLVQKTNETQFEITRDSSQLVQVPYSKKEILDRTIDGYASLEKQFPLFSYKRPSLKKSLFSTALTYMGYGGYLNPFTNEAQANSRLPKFRFPVICGHEIGHQLGFSAENETNFIGYLVTVNNEDIYFKYSAYAYALSYCLNELARRDKTVFREEYNKLNPGVQKNYKEVANFWEAHANPMEPVFKAIFNSFLKANNQKEGIKSYNAVVSLLINYYQKNPL</sequence>
<dbReference type="Pfam" id="PF12725">
    <property type="entry name" value="DUF3810"/>
    <property type="match status" value="1"/>
</dbReference>
<evidence type="ECO:0000313" key="3">
    <source>
        <dbReference type="Proteomes" id="UP000267585"/>
    </source>
</evidence>
<name>A0A430K1S6_9FLAO</name>
<keyword evidence="1" id="KW-0472">Membrane</keyword>
<keyword evidence="1" id="KW-1133">Transmembrane helix</keyword>
<dbReference type="Proteomes" id="UP000267585">
    <property type="component" value="Unassembled WGS sequence"/>
</dbReference>
<reference evidence="2 3" key="1">
    <citation type="submission" date="2018-11" db="EMBL/GenBank/DDBJ databases">
        <title>Arenibacter aquaticus sp.nov., a marine bacterium isolated from surface seawater in the South China Sea.</title>
        <authorList>
            <person name="Guo J."/>
            <person name="Sun J."/>
        </authorList>
    </citation>
    <scope>NUCLEOTIDE SEQUENCE [LARGE SCALE GENOMIC DNA]</scope>
    <source>
        <strain evidence="2 3">GUO666</strain>
    </source>
</reference>
<comment type="caution">
    <text evidence="2">The sequence shown here is derived from an EMBL/GenBank/DDBJ whole genome shotgun (WGS) entry which is preliminary data.</text>
</comment>
<evidence type="ECO:0000313" key="2">
    <source>
        <dbReference type="EMBL" id="RTE53025.1"/>
    </source>
</evidence>
<protein>
    <submittedName>
        <fullName evidence="2">DUF3810 domain-containing protein</fullName>
    </submittedName>
</protein>
<feature type="transmembrane region" description="Helical" evidence="1">
    <location>
        <begin position="49"/>
        <end position="74"/>
    </location>
</feature>